<sequence>MNKRPKTYIASILAVLGAVFIVLALWLTEFAWVLWVLAGLSFVAAIVVASRKSSDRTD</sequence>
<keyword evidence="1" id="KW-0472">Membrane</keyword>
<keyword evidence="3" id="KW-1185">Reference proteome</keyword>
<keyword evidence="1" id="KW-0812">Transmembrane</keyword>
<dbReference type="STRING" id="585530.HMPREF0183_0083"/>
<proteinExistence type="predicted"/>
<protein>
    <submittedName>
        <fullName evidence="2">Uncharacterized protein</fullName>
    </submittedName>
</protein>
<evidence type="ECO:0000256" key="1">
    <source>
        <dbReference type="SAM" id="Phobius"/>
    </source>
</evidence>
<feature type="transmembrane region" description="Helical" evidence="1">
    <location>
        <begin position="7"/>
        <end position="26"/>
    </location>
</feature>
<accession>D4YJH3</accession>
<name>D4YJH3_9MICO</name>
<evidence type="ECO:0000313" key="3">
    <source>
        <dbReference type="Proteomes" id="UP000005714"/>
    </source>
</evidence>
<dbReference type="RefSeq" id="WP_005881562.1">
    <property type="nucleotide sequence ID" value="NZ_ADNU01000006.1"/>
</dbReference>
<dbReference type="AlphaFoldDB" id="D4YJH3"/>
<reference evidence="2 3" key="1">
    <citation type="submission" date="2010-04" db="EMBL/GenBank/DDBJ databases">
        <authorList>
            <person name="Qin X."/>
            <person name="Bachman B."/>
            <person name="Battles P."/>
            <person name="Bell A."/>
            <person name="Bess C."/>
            <person name="Bickham C."/>
            <person name="Chaboub L."/>
            <person name="Chen D."/>
            <person name="Coyle M."/>
            <person name="Deiros D.R."/>
            <person name="Dinh H."/>
            <person name="Forbes L."/>
            <person name="Fowler G."/>
            <person name="Francisco L."/>
            <person name="Fu Q."/>
            <person name="Gubbala S."/>
            <person name="Hale W."/>
            <person name="Han Y."/>
            <person name="Hemphill L."/>
            <person name="Highlander S.K."/>
            <person name="Hirani K."/>
            <person name="Hogues M."/>
            <person name="Jackson L."/>
            <person name="Jakkamsetti A."/>
            <person name="Javaid M."/>
            <person name="Jiang H."/>
            <person name="Korchina V."/>
            <person name="Kovar C."/>
            <person name="Lara F."/>
            <person name="Lee S."/>
            <person name="Mata R."/>
            <person name="Mathew T."/>
            <person name="Moen C."/>
            <person name="Morales K."/>
            <person name="Munidasa M."/>
            <person name="Nazareth L."/>
            <person name="Ngo R."/>
            <person name="Nguyen L."/>
            <person name="Okwuonu G."/>
            <person name="Ongeri F."/>
            <person name="Patil S."/>
            <person name="Petrosino J."/>
            <person name="Pham C."/>
            <person name="Pham P."/>
            <person name="Pu L.-L."/>
            <person name="Puazo M."/>
            <person name="Raj R."/>
            <person name="Reid J."/>
            <person name="Rouhana J."/>
            <person name="Saada N."/>
            <person name="Shang Y."/>
            <person name="Simmons D."/>
            <person name="Thornton R."/>
            <person name="Warren J."/>
            <person name="Weissenberger G."/>
            <person name="Zhang J."/>
            <person name="Zhang L."/>
            <person name="Zhou C."/>
            <person name="Zhu D."/>
            <person name="Muzny D."/>
            <person name="Worley K."/>
            <person name="Gibbs R."/>
        </authorList>
    </citation>
    <scope>NUCLEOTIDE SEQUENCE [LARGE SCALE GENOMIC DNA]</scope>
    <source>
        <strain evidence="2 3">ATCC 49030</strain>
    </source>
</reference>
<dbReference type="Proteomes" id="UP000005714">
    <property type="component" value="Unassembled WGS sequence"/>
</dbReference>
<evidence type="ECO:0000313" key="2">
    <source>
        <dbReference type="EMBL" id="EFG48668.1"/>
    </source>
</evidence>
<organism evidence="2 3">
    <name type="scientific">Brevibacterium mcbrellneri ATCC 49030</name>
    <dbReference type="NCBI Taxonomy" id="585530"/>
    <lineage>
        <taxon>Bacteria</taxon>
        <taxon>Bacillati</taxon>
        <taxon>Actinomycetota</taxon>
        <taxon>Actinomycetes</taxon>
        <taxon>Micrococcales</taxon>
        <taxon>Brevibacteriaceae</taxon>
        <taxon>Brevibacterium</taxon>
    </lineage>
</organism>
<dbReference type="EMBL" id="ADNU01000006">
    <property type="protein sequence ID" value="EFG48668.1"/>
    <property type="molecule type" value="Genomic_DNA"/>
</dbReference>
<gene>
    <name evidence="2" type="ORF">HMPREF0183_0083</name>
</gene>
<feature type="transmembrane region" description="Helical" evidence="1">
    <location>
        <begin position="32"/>
        <end position="50"/>
    </location>
</feature>
<keyword evidence="1" id="KW-1133">Transmembrane helix</keyword>
<comment type="caution">
    <text evidence="2">The sequence shown here is derived from an EMBL/GenBank/DDBJ whole genome shotgun (WGS) entry which is preliminary data.</text>
</comment>